<evidence type="ECO:0000313" key="1">
    <source>
        <dbReference type="EMBL" id="APT88596.1"/>
    </source>
</evidence>
<dbReference type="RefSeq" id="WP_075663585.1">
    <property type="nucleotide sequence ID" value="NZ_CP009247.1"/>
</dbReference>
<gene>
    <name evidence="1" type="ORF">CFRA_04180</name>
</gene>
<dbReference type="Proteomes" id="UP000185434">
    <property type="component" value="Chromosome"/>
</dbReference>
<reference evidence="1 2" key="1">
    <citation type="submission" date="2014-08" db="EMBL/GenBank/DDBJ databases">
        <title>Complete genome sequence of Corynebacterium frankenforstense ST18(T) (=DSM 45800(T)), isolated from raw cow milk.</title>
        <authorList>
            <person name="Ruckert C."/>
            <person name="Albersmeier A."/>
            <person name="Winkler A."/>
            <person name="Lipski A."/>
            <person name="Kalinowski J."/>
        </authorList>
    </citation>
    <scope>NUCLEOTIDE SEQUENCE [LARGE SCALE GENOMIC DNA]</scope>
    <source>
        <strain evidence="1 2">ST18</strain>
    </source>
</reference>
<name>A0A1L7CRY4_9CORY</name>
<proteinExistence type="predicted"/>
<accession>A0A1L7CRY4</accession>
<evidence type="ECO:0000313" key="2">
    <source>
        <dbReference type="Proteomes" id="UP000185434"/>
    </source>
</evidence>
<dbReference type="KEGG" id="cfk:CFRA_04180"/>
<keyword evidence="2" id="KW-1185">Reference proteome</keyword>
<dbReference type="EMBL" id="CP009247">
    <property type="protein sequence ID" value="APT88596.1"/>
    <property type="molecule type" value="Genomic_DNA"/>
</dbReference>
<sequence length="218" mass="23203">MSFAEYFASAAPRGFALPEELHRALDFLESAGHGEAFDGGDGPEGFLSVSADPVSGAVFYIDFDLTGYLDTDKPGAERLVPVVDPDGGGSRIMAWAGTDGTAPYRYLFLGAEGEGPFLVAENTVDLLRLLAVGYAWIGEDTLGRTPAEAGADDVAGHAEFRDWVTKAFGVDVPASWPAAEIDREAADWLVDMRGDTDEGLYLDGIVPEPHEDPDSEGE</sequence>
<dbReference type="AlphaFoldDB" id="A0A1L7CRY4"/>
<organism evidence="1 2">
    <name type="scientific">Corynebacterium frankenforstense DSM 45800</name>
    <dbReference type="NCBI Taxonomy" id="1437875"/>
    <lineage>
        <taxon>Bacteria</taxon>
        <taxon>Bacillati</taxon>
        <taxon>Actinomycetota</taxon>
        <taxon>Actinomycetes</taxon>
        <taxon>Mycobacteriales</taxon>
        <taxon>Corynebacteriaceae</taxon>
        <taxon>Corynebacterium</taxon>
    </lineage>
</organism>
<dbReference type="OrthoDB" id="9816539at2"/>
<protein>
    <submittedName>
        <fullName evidence="1">Uncharacterized protein</fullName>
    </submittedName>
</protein>